<dbReference type="PANTHER" id="PTHR11274">
    <property type="entry name" value="RAD25/XP-B DNA REPAIR HELICASE"/>
    <property type="match status" value="1"/>
</dbReference>
<feature type="domain" description="Helicase C-terminal" evidence="18">
    <location>
        <begin position="509"/>
        <end position="675"/>
    </location>
</feature>
<dbReference type="InterPro" id="IPR032830">
    <property type="entry name" value="XPB/Ssl2_N"/>
</dbReference>
<keyword evidence="9" id="KW-0234">DNA repair</keyword>
<evidence type="ECO:0000256" key="9">
    <source>
        <dbReference type="ARBA" id="ARBA00023204"/>
    </source>
</evidence>
<dbReference type="SMR" id="V7CS33"/>
<dbReference type="GO" id="GO:0005524">
    <property type="term" value="F:ATP binding"/>
    <property type="evidence" value="ECO:0007669"/>
    <property type="project" value="UniProtKB-KW"/>
</dbReference>
<evidence type="ECO:0000256" key="7">
    <source>
        <dbReference type="ARBA" id="ARBA00022840"/>
    </source>
</evidence>
<dbReference type="InterPro" id="IPR001161">
    <property type="entry name" value="XPB/Ssl2"/>
</dbReference>
<dbReference type="FunFam" id="3.40.50.300:FF:000077">
    <property type="entry name" value="Probable DNA repair helicase RAD25"/>
    <property type="match status" value="1"/>
</dbReference>
<evidence type="ECO:0000256" key="10">
    <source>
        <dbReference type="ARBA" id="ARBA00023235"/>
    </source>
</evidence>
<comment type="subunit">
    <text evidence="15">Component of the 7-subunit TFIIH core complex composed of XPB, XPD, TFB1/GTF2H1, GTF2H2/P44, TFB4/GTF2H3, TFB2/GTF2H4 and TFB5/GTF2H5, which is active in NER. The core complex associates with the 3-subunit CDK-activating kinase (CAK) module composed of CYCH1/cyclin H1, CDKD and MAT1/At4g30820 to form the 10-subunit holoenzyme (holo-TFIIH) active in transcription.</text>
</comment>
<keyword evidence="6" id="KW-0347">Helicase</keyword>
<evidence type="ECO:0000256" key="13">
    <source>
        <dbReference type="ARBA" id="ARBA00034808"/>
    </source>
</evidence>
<dbReference type="InterPro" id="IPR006935">
    <property type="entry name" value="Helicase/UvrB_N"/>
</dbReference>
<keyword evidence="10" id="KW-0413">Isomerase</keyword>
<evidence type="ECO:0000313" key="20">
    <source>
        <dbReference type="Proteomes" id="UP000000226"/>
    </source>
</evidence>
<dbReference type="GO" id="GO:0000112">
    <property type="term" value="C:nucleotide-excision repair factor 3 complex"/>
    <property type="evidence" value="ECO:0007669"/>
    <property type="project" value="TreeGrafter"/>
</dbReference>
<protein>
    <recommendedName>
        <fullName evidence="13">DNA 3'-5' helicase</fullName>
        <ecNumber evidence="13">5.6.2.4</ecNumber>
    </recommendedName>
</protein>
<keyword evidence="11" id="KW-0539">Nucleus</keyword>
<dbReference type="Gramene" id="ESW32085">
    <property type="protein sequence ID" value="ESW32085"/>
    <property type="gene ID" value="PHAVU_002G291500g"/>
</dbReference>
<dbReference type="Pfam" id="PF13625">
    <property type="entry name" value="Helicase_C_3"/>
    <property type="match status" value="1"/>
</dbReference>
<dbReference type="GO" id="GO:0005675">
    <property type="term" value="C:transcription factor TFIIH holo complex"/>
    <property type="evidence" value="ECO:0007669"/>
    <property type="project" value="TreeGrafter"/>
</dbReference>
<dbReference type="eggNOG" id="KOG1123">
    <property type="taxonomic scope" value="Eukaryota"/>
</dbReference>
<comment type="subcellular location">
    <subcellularLocation>
        <location evidence="1">Nucleus</location>
    </subcellularLocation>
</comment>
<evidence type="ECO:0000256" key="8">
    <source>
        <dbReference type="ARBA" id="ARBA00023125"/>
    </source>
</evidence>
<dbReference type="EMBL" id="CM002289">
    <property type="protein sequence ID" value="ESW32085.1"/>
    <property type="molecule type" value="Genomic_DNA"/>
</dbReference>
<feature type="region of interest" description="Disordered" evidence="16">
    <location>
        <begin position="25"/>
        <end position="47"/>
    </location>
</feature>
<dbReference type="SUPFAM" id="SSF52540">
    <property type="entry name" value="P-loop containing nucleoside triphosphate hydrolases"/>
    <property type="match status" value="2"/>
</dbReference>
<dbReference type="EC" id="5.6.2.4" evidence="13"/>
<sequence>MGYGEKGGRPPFKKFKAFSKYQEDPRKGFAEDDDVYGSDDAYDDDEGKTKDFSKLELKQDHTNRPLWACGNGRIFLETFSPLYKQAYDFLIAIAEPVCRPESMHEYNLTPHSLYAAVSVGLETETVISVLNKLSKTKLPKEMIKFIHDSTANYGKVKLVLKKNRYFVESPFPEVLKTLLRDDAISRARIISENVNGDGFTISKAAGEIEGTHDELLNEAEVAAVAEEKETHSFEVDPSQVENVKQRCLPNALNYPMLEEYDFRNDTVNPDLDMELKPQAQPRPYQEKSLSKMFGNGRARSGIIVLPCGAGKSLVGVSAACRIKKSCLCLATNAVSVDQWAFQFKLWSTIREEQICRFTSDSKERFRGNAGVVVTTYNMVAFGGKRSEESEKIIEEIRNREWGLLLMDEVHVVPAHMFRKVISITKSHCKLGLTATLVREDERITDLNFLIGPKLYEANWLDLVKGGFIANVQCAEVWCPMTREFFAEYLKKENSKKRQALYVMNPNKFRACEFLINYHERARGDKIIVFADNLFALTEYAMKLRKPMIYGATSHVERTKILQAFKTSKDVNTIFLSKVGDNSIDIPEANVIIQISSHAGSRRQEAQRLGRILRAKGKLQDRMAGGKEEYNAFFYSLVSTDTQEMYYSTKRQQFLIDQGYSFKVITSLPPSDEGPSLNYYHLEDQLALLGKVLSAGDDAVGLEQLEEDADEIALNNARRSHGSMSAMSGAKGMLYMEYGTGRKGQGQIKSKPKDPAKRHFLFKRRYGAT</sequence>
<keyword evidence="5" id="KW-0378">Hydrolase</keyword>
<evidence type="ECO:0000256" key="16">
    <source>
        <dbReference type="SAM" id="MobiDB-lite"/>
    </source>
</evidence>
<keyword evidence="3" id="KW-0547">Nucleotide-binding</keyword>
<feature type="compositionally biased region" description="Acidic residues" evidence="16">
    <location>
        <begin position="31"/>
        <end position="46"/>
    </location>
</feature>
<dbReference type="FunFam" id="3.40.50.300:FF:000117">
    <property type="entry name" value="Putative DNA repair helicase rad25"/>
    <property type="match status" value="1"/>
</dbReference>
<evidence type="ECO:0000313" key="19">
    <source>
        <dbReference type="EMBL" id="ESW32085.1"/>
    </source>
</evidence>
<reference evidence="20" key="1">
    <citation type="journal article" date="2014" name="Nat. Genet.">
        <title>A reference genome for common bean and genome-wide analysis of dual domestications.</title>
        <authorList>
            <person name="Schmutz J."/>
            <person name="McClean P.E."/>
            <person name="Mamidi S."/>
            <person name="Wu G.A."/>
            <person name="Cannon S.B."/>
            <person name="Grimwood J."/>
            <person name="Jenkins J."/>
            <person name="Shu S."/>
            <person name="Song Q."/>
            <person name="Chavarro C."/>
            <person name="Torres-Torres M."/>
            <person name="Geffroy V."/>
            <person name="Moghaddam S.M."/>
            <person name="Gao D."/>
            <person name="Abernathy B."/>
            <person name="Barry K."/>
            <person name="Blair M."/>
            <person name="Brick M.A."/>
            <person name="Chovatia M."/>
            <person name="Gepts P."/>
            <person name="Goodstein D.M."/>
            <person name="Gonzales M."/>
            <person name="Hellsten U."/>
            <person name="Hyten D.L."/>
            <person name="Jia G."/>
            <person name="Kelly J.D."/>
            <person name="Kudrna D."/>
            <person name="Lee R."/>
            <person name="Richard M.M."/>
            <person name="Miklas P.N."/>
            <person name="Osorno J.M."/>
            <person name="Rodrigues J."/>
            <person name="Thareau V."/>
            <person name="Urrea C.A."/>
            <person name="Wang M."/>
            <person name="Yu Y."/>
            <person name="Zhang M."/>
            <person name="Wing R.A."/>
            <person name="Cregan P.B."/>
            <person name="Rokhsar D.S."/>
            <person name="Jackson S.A."/>
        </authorList>
    </citation>
    <scope>NUCLEOTIDE SEQUENCE [LARGE SCALE GENOMIC DNA]</scope>
    <source>
        <strain evidence="20">cv. G19833</strain>
    </source>
</reference>
<evidence type="ECO:0000256" key="3">
    <source>
        <dbReference type="ARBA" id="ARBA00022741"/>
    </source>
</evidence>
<dbReference type="PROSITE" id="PS51194">
    <property type="entry name" value="HELICASE_CTER"/>
    <property type="match status" value="1"/>
</dbReference>
<dbReference type="InterPro" id="IPR050615">
    <property type="entry name" value="ATP-dep_DNA_Helicase"/>
</dbReference>
<evidence type="ECO:0000259" key="18">
    <source>
        <dbReference type="PROSITE" id="PS51194"/>
    </source>
</evidence>
<dbReference type="GO" id="GO:0016787">
    <property type="term" value="F:hydrolase activity"/>
    <property type="evidence" value="ECO:0007669"/>
    <property type="project" value="UniProtKB-KW"/>
</dbReference>
<dbReference type="GO" id="GO:0006367">
    <property type="term" value="P:transcription initiation at RNA polymerase II promoter"/>
    <property type="evidence" value="ECO:0007669"/>
    <property type="project" value="InterPro"/>
</dbReference>
<feature type="domain" description="Helicase ATP-binding" evidence="17">
    <location>
        <begin position="292"/>
        <end position="454"/>
    </location>
</feature>
<dbReference type="Proteomes" id="UP000000226">
    <property type="component" value="Chromosome 2"/>
</dbReference>
<dbReference type="Pfam" id="PF16203">
    <property type="entry name" value="ERCC3_RAD25_C"/>
    <property type="match status" value="1"/>
</dbReference>
<dbReference type="PROSITE" id="PS51192">
    <property type="entry name" value="HELICASE_ATP_BIND_1"/>
    <property type="match status" value="1"/>
</dbReference>
<comment type="catalytic activity">
    <reaction evidence="12">
        <text>Couples ATP hydrolysis with the unwinding of duplex DNA by translocating in the 3'-5' direction.</text>
        <dbReference type="EC" id="5.6.2.4"/>
    </reaction>
</comment>
<dbReference type="PhylomeDB" id="V7CS33"/>
<organism evidence="19 20">
    <name type="scientific">Phaseolus vulgaris</name>
    <name type="common">Kidney bean</name>
    <name type="synonym">French bean</name>
    <dbReference type="NCBI Taxonomy" id="3885"/>
    <lineage>
        <taxon>Eukaryota</taxon>
        <taxon>Viridiplantae</taxon>
        <taxon>Streptophyta</taxon>
        <taxon>Embryophyta</taxon>
        <taxon>Tracheophyta</taxon>
        <taxon>Spermatophyta</taxon>
        <taxon>Magnoliopsida</taxon>
        <taxon>eudicotyledons</taxon>
        <taxon>Gunneridae</taxon>
        <taxon>Pentapetalae</taxon>
        <taxon>rosids</taxon>
        <taxon>fabids</taxon>
        <taxon>Fabales</taxon>
        <taxon>Fabaceae</taxon>
        <taxon>Papilionoideae</taxon>
        <taxon>50 kb inversion clade</taxon>
        <taxon>NPAAA clade</taxon>
        <taxon>indigoferoid/millettioid clade</taxon>
        <taxon>Phaseoleae</taxon>
        <taxon>Phaseolus</taxon>
    </lineage>
</organism>
<evidence type="ECO:0000256" key="15">
    <source>
        <dbReference type="ARBA" id="ARBA00065951"/>
    </source>
</evidence>
<comment type="catalytic activity">
    <reaction evidence="14">
        <text>ATP + H2O = ADP + phosphate + H(+)</text>
        <dbReference type="Rhea" id="RHEA:13065"/>
        <dbReference type="ChEBI" id="CHEBI:15377"/>
        <dbReference type="ChEBI" id="CHEBI:15378"/>
        <dbReference type="ChEBI" id="CHEBI:30616"/>
        <dbReference type="ChEBI" id="CHEBI:43474"/>
        <dbReference type="ChEBI" id="CHEBI:456216"/>
        <dbReference type="EC" id="5.6.2.4"/>
    </reaction>
</comment>
<dbReference type="NCBIfam" id="TIGR00603">
    <property type="entry name" value="rad25"/>
    <property type="match status" value="1"/>
</dbReference>
<keyword evidence="7" id="KW-0067">ATP-binding</keyword>
<keyword evidence="8" id="KW-0238">DNA-binding</keyword>
<gene>
    <name evidence="19" type="ORF">PHAVU_002G291500g</name>
</gene>
<dbReference type="GO" id="GO:0097550">
    <property type="term" value="C:transcription preinitiation complex"/>
    <property type="evidence" value="ECO:0007669"/>
    <property type="project" value="TreeGrafter"/>
</dbReference>
<dbReference type="PRINTS" id="PR00851">
    <property type="entry name" value="XRODRMPGMNTB"/>
</dbReference>
<dbReference type="OrthoDB" id="10262986at2759"/>
<evidence type="ECO:0000259" key="17">
    <source>
        <dbReference type="PROSITE" id="PS51192"/>
    </source>
</evidence>
<dbReference type="GO" id="GO:0006289">
    <property type="term" value="P:nucleotide-excision repair"/>
    <property type="evidence" value="ECO:0007669"/>
    <property type="project" value="InterPro"/>
</dbReference>
<dbReference type="CDD" id="cd18029">
    <property type="entry name" value="DEXHc_XPB"/>
    <property type="match status" value="1"/>
</dbReference>
<accession>V7CS33</accession>
<dbReference type="PANTHER" id="PTHR11274:SF0">
    <property type="entry name" value="GENERAL TRANSCRIPTION AND DNA REPAIR FACTOR IIH HELICASE SUBUNIT XPB"/>
    <property type="match status" value="1"/>
</dbReference>
<dbReference type="Gene3D" id="3.40.50.300">
    <property type="entry name" value="P-loop containing nucleotide triphosphate hydrolases"/>
    <property type="match status" value="2"/>
</dbReference>
<comment type="similarity">
    <text evidence="2">Belongs to the helicase family. RAD25/XPB subfamily.</text>
</comment>
<dbReference type="GO" id="GO:0003677">
    <property type="term" value="F:DNA binding"/>
    <property type="evidence" value="ECO:0007669"/>
    <property type="project" value="UniProtKB-KW"/>
</dbReference>
<evidence type="ECO:0000256" key="11">
    <source>
        <dbReference type="ARBA" id="ARBA00023242"/>
    </source>
</evidence>
<dbReference type="Pfam" id="PF04851">
    <property type="entry name" value="ResIII"/>
    <property type="match status" value="1"/>
</dbReference>
<dbReference type="GO" id="GO:0043138">
    <property type="term" value="F:3'-5' DNA helicase activity"/>
    <property type="evidence" value="ECO:0007669"/>
    <property type="project" value="UniProtKB-EC"/>
</dbReference>
<dbReference type="AlphaFoldDB" id="V7CS33"/>
<name>V7CS33_PHAVU</name>
<dbReference type="GO" id="GO:0009411">
    <property type="term" value="P:response to UV"/>
    <property type="evidence" value="ECO:0007669"/>
    <property type="project" value="UniProtKB-ARBA"/>
</dbReference>
<evidence type="ECO:0000256" key="2">
    <source>
        <dbReference type="ARBA" id="ARBA00006637"/>
    </source>
</evidence>
<evidence type="ECO:0000256" key="5">
    <source>
        <dbReference type="ARBA" id="ARBA00022801"/>
    </source>
</evidence>
<evidence type="ECO:0000256" key="6">
    <source>
        <dbReference type="ARBA" id="ARBA00022806"/>
    </source>
</evidence>
<evidence type="ECO:0000256" key="12">
    <source>
        <dbReference type="ARBA" id="ARBA00034617"/>
    </source>
</evidence>
<evidence type="ECO:0000256" key="1">
    <source>
        <dbReference type="ARBA" id="ARBA00004123"/>
    </source>
</evidence>
<evidence type="ECO:0000256" key="14">
    <source>
        <dbReference type="ARBA" id="ARBA00048988"/>
    </source>
</evidence>
<dbReference type="InterPro" id="IPR027417">
    <property type="entry name" value="P-loop_NTPase"/>
</dbReference>
<dbReference type="InterPro" id="IPR001650">
    <property type="entry name" value="Helicase_C-like"/>
</dbReference>
<dbReference type="OMA" id="RCQEIDY"/>
<keyword evidence="20" id="KW-1185">Reference proteome</keyword>
<dbReference type="CDD" id="cd18789">
    <property type="entry name" value="SF2_C_XPB"/>
    <property type="match status" value="1"/>
</dbReference>
<dbReference type="InterPro" id="IPR014001">
    <property type="entry name" value="Helicase_ATP-bd"/>
</dbReference>
<dbReference type="SMART" id="SM00490">
    <property type="entry name" value="HELICc"/>
    <property type="match status" value="1"/>
</dbReference>
<proteinExistence type="inferred from homology"/>
<evidence type="ECO:0000256" key="4">
    <source>
        <dbReference type="ARBA" id="ARBA00022763"/>
    </source>
</evidence>
<dbReference type="InterPro" id="IPR032438">
    <property type="entry name" value="ERCC3_RAD25_C"/>
</dbReference>
<dbReference type="STRING" id="3885.V7CS33"/>
<dbReference type="SMART" id="SM00487">
    <property type="entry name" value="DEXDc"/>
    <property type="match status" value="1"/>
</dbReference>
<keyword evidence="4" id="KW-0227">DNA damage</keyword>